<protein>
    <submittedName>
        <fullName evidence="1">Uncharacterized protein</fullName>
    </submittedName>
</protein>
<keyword evidence="2" id="KW-1185">Reference proteome</keyword>
<proteinExistence type="predicted"/>
<dbReference type="AlphaFoldDB" id="A0A1H3CME6"/>
<gene>
    <name evidence="1" type="ORF">SAMN05421783_13514</name>
</gene>
<sequence length="94" mass="10451">MTRITLRIPEGTEWPVVGRDPDTGSLKLRPGFVAEVAEASGCTVYDDGSNRPLFTTDMIGALLLEWYRERRVMGAPSCPTMEAVIQEARKESLH</sequence>
<dbReference type="STRING" id="1058.SAMN05421783_13514"/>
<dbReference type="EMBL" id="FNNZ01000035">
    <property type="protein sequence ID" value="SDX54609.1"/>
    <property type="molecule type" value="Genomic_DNA"/>
</dbReference>
<dbReference type="Proteomes" id="UP000198816">
    <property type="component" value="Unassembled WGS sequence"/>
</dbReference>
<dbReference type="OrthoDB" id="5770008at2"/>
<evidence type="ECO:0000313" key="2">
    <source>
        <dbReference type="Proteomes" id="UP000198816"/>
    </source>
</evidence>
<dbReference type="RefSeq" id="WP_093037746.1">
    <property type="nucleotide sequence ID" value="NZ_FNNZ01000035.1"/>
</dbReference>
<organism evidence="1 2">
    <name type="scientific">Thiocapsa roseopersicina</name>
    <dbReference type="NCBI Taxonomy" id="1058"/>
    <lineage>
        <taxon>Bacteria</taxon>
        <taxon>Pseudomonadati</taxon>
        <taxon>Pseudomonadota</taxon>
        <taxon>Gammaproteobacteria</taxon>
        <taxon>Chromatiales</taxon>
        <taxon>Chromatiaceae</taxon>
        <taxon>Thiocapsa</taxon>
    </lineage>
</organism>
<reference evidence="2" key="1">
    <citation type="submission" date="2016-10" db="EMBL/GenBank/DDBJ databases">
        <authorList>
            <person name="Varghese N."/>
            <person name="Submissions S."/>
        </authorList>
    </citation>
    <scope>NUCLEOTIDE SEQUENCE [LARGE SCALE GENOMIC DNA]</scope>
    <source>
        <strain evidence="2">DSM 217</strain>
    </source>
</reference>
<accession>A0A1H3CME6</accession>
<name>A0A1H3CME6_THIRO</name>
<evidence type="ECO:0000313" key="1">
    <source>
        <dbReference type="EMBL" id="SDX54609.1"/>
    </source>
</evidence>